<accession>A0A2K8L0T1</accession>
<dbReference type="EC" id="2.7.13.3" evidence="2"/>
<organism evidence="10 11">
    <name type="scientific">Mariprofundus aestuarium</name>
    <dbReference type="NCBI Taxonomy" id="1921086"/>
    <lineage>
        <taxon>Bacteria</taxon>
        <taxon>Pseudomonadati</taxon>
        <taxon>Pseudomonadota</taxon>
        <taxon>Candidatius Mariprofundia</taxon>
        <taxon>Mariprofundales</taxon>
        <taxon>Mariprofundaceae</taxon>
        <taxon>Mariprofundus</taxon>
    </lineage>
</organism>
<dbReference type="PRINTS" id="PR00344">
    <property type="entry name" value="BCTRLSENSOR"/>
</dbReference>
<feature type="coiled-coil region" evidence="5">
    <location>
        <begin position="2"/>
        <end position="39"/>
    </location>
</feature>
<feature type="domain" description="PAS" evidence="8">
    <location>
        <begin position="174"/>
        <end position="231"/>
    </location>
</feature>
<dbReference type="PROSITE" id="PS50113">
    <property type="entry name" value="PAC"/>
    <property type="match status" value="1"/>
</dbReference>
<dbReference type="Proteomes" id="UP000231701">
    <property type="component" value="Chromosome"/>
</dbReference>
<dbReference type="SUPFAM" id="SSF52172">
    <property type="entry name" value="CheY-like"/>
    <property type="match status" value="1"/>
</dbReference>
<sequence length="681" mass="75408">MSSDLEQDNSALKQRVKLLEQALQQSARIRQQFNDAQLALMESRGRYYALIQHAFDAILIIAINGDIREANPTACELFSMSDEELASLNIDQLIPGLQAEISTKKNEHPIHEFEGRRKDGSTVPLEITACVLELESNPCYAITARDITERKQADALRQQIQDELEELVAKRTSELTKLNAAVQQASEILMITSPDGTIEYLNDAFEKITGITKLEAVGEKPSILRSSHHDDAFFEKMWQTITMGNSWEGRIINKRKDGSLFPALTSISPVFDSSSDKITGYVCISQDISEQEQMEQQMRQSQKMEAVGTLTSGIAHEFNNMLAGILGNLYLIKRKAPLNEKATEQLAAAEELSLKAAQMIKQLLTFAHKDSASMKPVNLSVLLKEAYKISRVAIPESTTLEGYFSPEKLTVLGDTTQLQQILINLLKNAHDACGDKALVTVSLAPFSADASFREQHPHTTALNFAQLQVRDSGCGIPKETVAKIFEPFYTTKLAGQGTGLGLSMVYGSVQQHNGIIEVESSPGATCFNIYFPLIQEEEEAKAARGRVIEGKHEKILHVDDDKSIRDITYEILSSLNYSVVEACDGEEAVKIFFESPDAFSLVILDIVMPKLGGVEAAKAIRKLRPDLPLLFMTGYGEQQVNPDELNMQSISVISKPFTIPDLSIAIQKLLPPTNACRITRE</sequence>
<dbReference type="Pfam" id="PF00512">
    <property type="entry name" value="HisKA"/>
    <property type="match status" value="1"/>
</dbReference>
<dbReference type="Pfam" id="PF02518">
    <property type="entry name" value="HATPase_c"/>
    <property type="match status" value="1"/>
</dbReference>
<feature type="domain" description="Histidine kinase" evidence="6">
    <location>
        <begin position="313"/>
        <end position="535"/>
    </location>
</feature>
<dbReference type="InterPro" id="IPR011006">
    <property type="entry name" value="CheY-like_superfamily"/>
</dbReference>
<dbReference type="Gene3D" id="3.30.565.10">
    <property type="entry name" value="Histidine kinase-like ATPase, C-terminal domain"/>
    <property type="match status" value="1"/>
</dbReference>
<evidence type="ECO:0000313" key="11">
    <source>
        <dbReference type="Proteomes" id="UP000231701"/>
    </source>
</evidence>
<evidence type="ECO:0000313" key="10">
    <source>
        <dbReference type="EMBL" id="ATX79819.1"/>
    </source>
</evidence>
<evidence type="ECO:0000259" key="8">
    <source>
        <dbReference type="PROSITE" id="PS50112"/>
    </source>
</evidence>
<gene>
    <name evidence="10" type="ORF">Ga0123461_1405</name>
</gene>
<evidence type="ECO:0000259" key="9">
    <source>
        <dbReference type="PROSITE" id="PS50113"/>
    </source>
</evidence>
<evidence type="ECO:0000256" key="3">
    <source>
        <dbReference type="ARBA" id="ARBA00022553"/>
    </source>
</evidence>
<keyword evidence="10" id="KW-0418">Kinase</keyword>
<dbReference type="PROSITE" id="PS50109">
    <property type="entry name" value="HIS_KIN"/>
    <property type="match status" value="1"/>
</dbReference>
<evidence type="ECO:0000256" key="5">
    <source>
        <dbReference type="SAM" id="Coils"/>
    </source>
</evidence>
<keyword evidence="11" id="KW-1185">Reference proteome</keyword>
<dbReference type="InterPro" id="IPR036890">
    <property type="entry name" value="HATPase_C_sf"/>
</dbReference>
<dbReference type="InterPro" id="IPR000700">
    <property type="entry name" value="PAS-assoc_C"/>
</dbReference>
<dbReference type="GO" id="GO:0000155">
    <property type="term" value="F:phosphorelay sensor kinase activity"/>
    <property type="evidence" value="ECO:0007669"/>
    <property type="project" value="InterPro"/>
</dbReference>
<dbReference type="CDD" id="cd00156">
    <property type="entry name" value="REC"/>
    <property type="match status" value="1"/>
</dbReference>
<dbReference type="RefSeq" id="WP_100277666.1">
    <property type="nucleotide sequence ID" value="NZ_CP018799.1"/>
</dbReference>
<dbReference type="InterPro" id="IPR001789">
    <property type="entry name" value="Sig_transdc_resp-reg_receiver"/>
</dbReference>
<feature type="domain" description="Response regulatory" evidence="7">
    <location>
        <begin position="554"/>
        <end position="670"/>
    </location>
</feature>
<dbReference type="SMART" id="SM00086">
    <property type="entry name" value="PAC"/>
    <property type="match status" value="2"/>
</dbReference>
<reference evidence="10 11" key="1">
    <citation type="submission" date="2016-12" db="EMBL/GenBank/DDBJ databases">
        <title>Isolation and genomic insights into novel planktonic Zetaproteobacteria from stratified waters of the Chesapeake Bay.</title>
        <authorList>
            <person name="McAllister S.M."/>
            <person name="Kato S."/>
            <person name="Chan C.S."/>
            <person name="Chiu B.K."/>
            <person name="Field E.K."/>
        </authorList>
    </citation>
    <scope>NUCLEOTIDE SEQUENCE [LARGE SCALE GENOMIC DNA]</scope>
    <source>
        <strain evidence="10 11">CP-5</strain>
    </source>
</reference>
<evidence type="ECO:0000256" key="2">
    <source>
        <dbReference type="ARBA" id="ARBA00012438"/>
    </source>
</evidence>
<feature type="domain" description="PAS" evidence="8">
    <location>
        <begin position="43"/>
        <end position="85"/>
    </location>
</feature>
<comment type="catalytic activity">
    <reaction evidence="1">
        <text>ATP + protein L-histidine = ADP + protein N-phospho-L-histidine.</text>
        <dbReference type="EC" id="2.7.13.3"/>
    </reaction>
</comment>
<dbReference type="SUPFAM" id="SSF55874">
    <property type="entry name" value="ATPase domain of HSP90 chaperone/DNA topoisomerase II/histidine kinase"/>
    <property type="match status" value="1"/>
</dbReference>
<dbReference type="OrthoDB" id="5296703at2"/>
<feature type="domain" description="PAC" evidence="9">
    <location>
        <begin position="245"/>
        <end position="300"/>
    </location>
</feature>
<dbReference type="SUPFAM" id="SSF55785">
    <property type="entry name" value="PYP-like sensor domain (PAS domain)"/>
    <property type="match status" value="2"/>
</dbReference>
<dbReference type="PROSITE" id="PS50112">
    <property type="entry name" value="PAS"/>
    <property type="match status" value="2"/>
</dbReference>
<dbReference type="Pfam" id="PF00072">
    <property type="entry name" value="Response_reg"/>
    <property type="match status" value="1"/>
</dbReference>
<dbReference type="InterPro" id="IPR001610">
    <property type="entry name" value="PAC"/>
</dbReference>
<evidence type="ECO:0000259" key="7">
    <source>
        <dbReference type="PROSITE" id="PS50110"/>
    </source>
</evidence>
<dbReference type="InterPro" id="IPR003661">
    <property type="entry name" value="HisK_dim/P_dom"/>
</dbReference>
<dbReference type="EMBL" id="CP018799">
    <property type="protein sequence ID" value="ATX79819.1"/>
    <property type="molecule type" value="Genomic_DNA"/>
</dbReference>
<dbReference type="InterPro" id="IPR036097">
    <property type="entry name" value="HisK_dim/P_sf"/>
</dbReference>
<dbReference type="InterPro" id="IPR000014">
    <property type="entry name" value="PAS"/>
</dbReference>
<keyword evidence="5" id="KW-0175">Coiled coil</keyword>
<dbReference type="Gene3D" id="3.30.450.20">
    <property type="entry name" value="PAS domain"/>
    <property type="match status" value="2"/>
</dbReference>
<dbReference type="NCBIfam" id="TIGR00229">
    <property type="entry name" value="sensory_box"/>
    <property type="match status" value="2"/>
</dbReference>
<dbReference type="PROSITE" id="PS50110">
    <property type="entry name" value="RESPONSE_REGULATORY"/>
    <property type="match status" value="1"/>
</dbReference>
<keyword evidence="10" id="KW-0808">Transferase</keyword>
<evidence type="ECO:0000256" key="1">
    <source>
        <dbReference type="ARBA" id="ARBA00000085"/>
    </source>
</evidence>
<dbReference type="PANTHER" id="PTHR43065:SF42">
    <property type="entry name" value="TWO-COMPONENT SENSOR PPRA"/>
    <property type="match status" value="1"/>
</dbReference>
<dbReference type="Pfam" id="PF13426">
    <property type="entry name" value="PAS_9"/>
    <property type="match status" value="2"/>
</dbReference>
<dbReference type="InterPro" id="IPR003594">
    <property type="entry name" value="HATPase_dom"/>
</dbReference>
<dbReference type="CDD" id="cd00130">
    <property type="entry name" value="PAS"/>
    <property type="match status" value="2"/>
</dbReference>
<dbReference type="SMART" id="SM00388">
    <property type="entry name" value="HisKA"/>
    <property type="match status" value="1"/>
</dbReference>
<protein>
    <recommendedName>
        <fullName evidence="2">histidine kinase</fullName>
        <ecNumber evidence="2">2.7.13.3</ecNumber>
    </recommendedName>
</protein>
<dbReference type="PANTHER" id="PTHR43065">
    <property type="entry name" value="SENSOR HISTIDINE KINASE"/>
    <property type="match status" value="1"/>
</dbReference>
<dbReference type="CDD" id="cd00082">
    <property type="entry name" value="HisKA"/>
    <property type="match status" value="1"/>
</dbReference>
<dbReference type="InterPro" id="IPR035965">
    <property type="entry name" value="PAS-like_dom_sf"/>
</dbReference>
<feature type="modified residue" description="4-aspartylphosphate" evidence="4">
    <location>
        <position position="605"/>
    </location>
</feature>
<dbReference type="SMART" id="SM00091">
    <property type="entry name" value="PAS"/>
    <property type="match status" value="2"/>
</dbReference>
<dbReference type="AlphaFoldDB" id="A0A2K8L0T1"/>
<dbReference type="InterPro" id="IPR004358">
    <property type="entry name" value="Sig_transdc_His_kin-like_C"/>
</dbReference>
<dbReference type="SMART" id="SM00387">
    <property type="entry name" value="HATPase_c"/>
    <property type="match status" value="1"/>
</dbReference>
<proteinExistence type="predicted"/>
<dbReference type="Gene3D" id="3.40.50.2300">
    <property type="match status" value="1"/>
</dbReference>
<dbReference type="SMART" id="SM00448">
    <property type="entry name" value="REC"/>
    <property type="match status" value="1"/>
</dbReference>
<dbReference type="InterPro" id="IPR005467">
    <property type="entry name" value="His_kinase_dom"/>
</dbReference>
<name>A0A2K8L0T1_MARES</name>
<dbReference type="SUPFAM" id="SSF47384">
    <property type="entry name" value="Homodimeric domain of signal transducing histidine kinase"/>
    <property type="match status" value="1"/>
</dbReference>
<keyword evidence="3 4" id="KW-0597">Phosphoprotein</keyword>
<evidence type="ECO:0000256" key="4">
    <source>
        <dbReference type="PROSITE-ProRule" id="PRU00169"/>
    </source>
</evidence>
<evidence type="ECO:0000259" key="6">
    <source>
        <dbReference type="PROSITE" id="PS50109"/>
    </source>
</evidence>
<dbReference type="KEGG" id="maes:Ga0123461_1405"/>
<dbReference type="Gene3D" id="1.10.287.130">
    <property type="match status" value="1"/>
</dbReference>